<dbReference type="InterPro" id="IPR057079">
    <property type="entry name" value="IcmW-like"/>
</dbReference>
<organism evidence="1 2">
    <name type="scientific">Vibrio cholerae</name>
    <dbReference type="NCBI Taxonomy" id="666"/>
    <lineage>
        <taxon>Bacteria</taxon>
        <taxon>Pseudomonadati</taxon>
        <taxon>Pseudomonadota</taxon>
        <taxon>Gammaproteobacteria</taxon>
        <taxon>Vibrionales</taxon>
        <taxon>Vibrionaceae</taxon>
        <taxon>Vibrio</taxon>
    </lineage>
</organism>
<dbReference type="Proteomes" id="UP000323819">
    <property type="component" value="Unassembled WGS sequence"/>
</dbReference>
<protein>
    <submittedName>
        <fullName evidence="1">Uncharacterized protein</fullName>
    </submittedName>
</protein>
<sequence length="188" mass="21417">MVHQSIIDYIRYNVIQANAMLSNTEIKQWLDGFDPEVQGALKVAAKLEEWVLDDDPDIQSLCDLISKAILVEKTDLDTGEVTTYYDYSLIKHVSLPNLSVLQSQLSIIRSIKLFGDICYADPDRAISMLNLKQSDQESLDLSIATKILIKRINLLISMQLIQRIFADDRRRVVIDALKNVFNSEESKN</sequence>
<name>A0ABD7SR75_VIBCL</name>
<dbReference type="AlphaFoldDB" id="A0ABD7SR75"/>
<reference evidence="1 2" key="1">
    <citation type="submission" date="2019-06" db="EMBL/GenBank/DDBJ databases">
        <title>Vibrio cholerae phylogeny based on whole-genome sequencing reveals genetic diversity and population strucutre.</title>
        <authorList>
            <person name="Zhiqiu Y."/>
            <person name="Bin L."/>
            <person name="Lingyan J."/>
        </authorList>
    </citation>
    <scope>NUCLEOTIDE SEQUENCE [LARGE SCALE GENOMIC DNA]</scope>
    <source>
        <strain evidence="1 2">N2814</strain>
    </source>
</reference>
<comment type="caution">
    <text evidence="1">The sequence shown here is derived from an EMBL/GenBank/DDBJ whole genome shotgun (WGS) entry which is preliminary data.</text>
</comment>
<accession>A0ABD7SR75</accession>
<evidence type="ECO:0000313" key="1">
    <source>
        <dbReference type="EMBL" id="TXX67320.1"/>
    </source>
</evidence>
<dbReference type="EMBL" id="VSIJ01000005">
    <property type="protein sequence ID" value="TXX67320.1"/>
    <property type="molecule type" value="Genomic_DNA"/>
</dbReference>
<evidence type="ECO:0000313" key="2">
    <source>
        <dbReference type="Proteomes" id="UP000323819"/>
    </source>
</evidence>
<proteinExistence type="predicted"/>
<gene>
    <name evidence="1" type="ORF">FXF03_01735</name>
</gene>
<dbReference type="Pfam" id="PF23130">
    <property type="entry name" value="IcmW"/>
    <property type="match status" value="1"/>
</dbReference>